<accession>A0A2W7N4J3</accession>
<name>A0A2W7N4J3_9BACT</name>
<dbReference type="OrthoDB" id="9810906at2"/>
<feature type="domain" description="Capsule synthesis protein CapA" evidence="2">
    <location>
        <begin position="2"/>
        <end position="228"/>
    </location>
</feature>
<dbReference type="SUPFAM" id="SSF56300">
    <property type="entry name" value="Metallo-dependent phosphatases"/>
    <property type="match status" value="1"/>
</dbReference>
<dbReference type="AlphaFoldDB" id="A0A2W7N4J3"/>
<dbReference type="InterPro" id="IPR052169">
    <property type="entry name" value="CW_Biosynth-Accessory"/>
</dbReference>
<evidence type="ECO:0000313" key="4">
    <source>
        <dbReference type="Proteomes" id="UP000249239"/>
    </source>
</evidence>
<dbReference type="RefSeq" id="WP_111446185.1">
    <property type="nucleotide sequence ID" value="NZ_QKZK01000018.1"/>
</dbReference>
<evidence type="ECO:0000259" key="2">
    <source>
        <dbReference type="SMART" id="SM00854"/>
    </source>
</evidence>
<dbReference type="EMBL" id="QKZK01000018">
    <property type="protein sequence ID" value="PZX15000.1"/>
    <property type="molecule type" value="Genomic_DNA"/>
</dbReference>
<dbReference type="PANTHER" id="PTHR33393">
    <property type="entry name" value="POLYGLUTAMINE SYNTHESIS ACCESSORY PROTEIN RV0574C-RELATED"/>
    <property type="match status" value="1"/>
</dbReference>
<evidence type="ECO:0000256" key="1">
    <source>
        <dbReference type="ARBA" id="ARBA00005662"/>
    </source>
</evidence>
<sequence>MRIGFLGDTILSDEAQVGPRLREVLQGTSFNIANLEGPFIGSGDKPRAHAGMHQLTHTVNLLKELNVVAVSLANNHMMDFGDMDIVSTMKHLNDNGIGCFGAGKDSEDANKPFEIELGGELYRFYGAMQRYYSAHHFATKQRGGVAQYRPSGYCTVGEHLGKTVRNVLFLHWNQEFEDYPEPESKRTAELLTESFDLIVGSHPHCVQGISHHGRSSVVYSLGNFILPHREYFNTSLKLYPAKSYQSMVVIWDAYNQSNPVQIVPCTVSPDGQFIEMADADTESAIREKLLNISEPLLLDGADYRRFYLKNRVRKNRPVLTRYEIINRIKIGIYMVIRQFMLYVEIKVASLLDAMGMRTLMRRMLSLFIPRYR</sequence>
<dbReference type="InterPro" id="IPR019079">
    <property type="entry name" value="Capsule_synth_CapA"/>
</dbReference>
<comment type="similarity">
    <text evidence="1">Belongs to the CapA family.</text>
</comment>
<dbReference type="Proteomes" id="UP000249239">
    <property type="component" value="Unassembled WGS sequence"/>
</dbReference>
<dbReference type="InterPro" id="IPR029052">
    <property type="entry name" value="Metallo-depent_PP-like"/>
</dbReference>
<keyword evidence="4" id="KW-1185">Reference proteome</keyword>
<comment type="caution">
    <text evidence="3">The sequence shown here is derived from an EMBL/GenBank/DDBJ whole genome shotgun (WGS) entry which is preliminary data.</text>
</comment>
<gene>
    <name evidence="3" type="ORF">LX69_02330</name>
</gene>
<organism evidence="3 4">
    <name type="scientific">Breznakibacter xylanolyticus</name>
    <dbReference type="NCBI Taxonomy" id="990"/>
    <lineage>
        <taxon>Bacteria</taxon>
        <taxon>Pseudomonadati</taxon>
        <taxon>Bacteroidota</taxon>
        <taxon>Bacteroidia</taxon>
        <taxon>Marinilabiliales</taxon>
        <taxon>Marinilabiliaceae</taxon>
        <taxon>Breznakibacter</taxon>
    </lineage>
</organism>
<dbReference type="Pfam" id="PF09587">
    <property type="entry name" value="PGA_cap"/>
    <property type="match status" value="1"/>
</dbReference>
<proteinExistence type="inferred from homology"/>
<reference evidence="3 4" key="1">
    <citation type="submission" date="2018-06" db="EMBL/GenBank/DDBJ databases">
        <title>Genomic Encyclopedia of Archaeal and Bacterial Type Strains, Phase II (KMG-II): from individual species to whole genera.</title>
        <authorList>
            <person name="Goeker M."/>
        </authorList>
    </citation>
    <scope>NUCLEOTIDE SEQUENCE [LARGE SCALE GENOMIC DNA]</scope>
    <source>
        <strain evidence="3 4">DSM 6779</strain>
    </source>
</reference>
<protein>
    <submittedName>
        <fullName evidence="3">Poly-gamma-glutamate synthesis protein (Capsule biosynthesis protein)</fullName>
    </submittedName>
</protein>
<dbReference type="SMART" id="SM00854">
    <property type="entry name" value="PGA_cap"/>
    <property type="match status" value="1"/>
</dbReference>
<dbReference type="PANTHER" id="PTHR33393:SF13">
    <property type="entry name" value="PGA BIOSYNTHESIS PROTEIN CAPA"/>
    <property type="match status" value="1"/>
</dbReference>
<evidence type="ECO:0000313" key="3">
    <source>
        <dbReference type="EMBL" id="PZX15000.1"/>
    </source>
</evidence>